<gene>
    <name evidence="3" type="ORF">RDB_LOCUS104195</name>
    <name evidence="2" type="ORF">RDB_LOCUS55834</name>
</gene>
<feature type="transmembrane region" description="Helical" evidence="1">
    <location>
        <begin position="478"/>
        <end position="501"/>
    </location>
</feature>
<dbReference type="Gene3D" id="2.130.10.10">
    <property type="entry name" value="YVTN repeat-like/Quinoprotein amine dehydrogenase"/>
    <property type="match status" value="1"/>
</dbReference>
<dbReference type="AlphaFoldDB" id="A0A8H3C1S7"/>
<dbReference type="SUPFAM" id="SSF50978">
    <property type="entry name" value="WD40 repeat-like"/>
    <property type="match status" value="1"/>
</dbReference>
<dbReference type="Proteomes" id="UP000663861">
    <property type="component" value="Unassembled WGS sequence"/>
</dbReference>
<accession>A0A8H3C1S7</accession>
<dbReference type="EMBL" id="CAJMWY010000928">
    <property type="protein sequence ID" value="CAE6451866.1"/>
    <property type="molecule type" value="Genomic_DNA"/>
</dbReference>
<evidence type="ECO:0000256" key="1">
    <source>
        <dbReference type="SAM" id="Phobius"/>
    </source>
</evidence>
<evidence type="ECO:0000313" key="3">
    <source>
        <dbReference type="EMBL" id="CAE6469314.1"/>
    </source>
</evidence>
<dbReference type="EMBL" id="CAJMWX010001126">
    <property type="protein sequence ID" value="CAE6469314.1"/>
    <property type="molecule type" value="Genomic_DNA"/>
</dbReference>
<proteinExistence type="predicted"/>
<reference evidence="3" key="1">
    <citation type="submission" date="2021-01" db="EMBL/GenBank/DDBJ databases">
        <authorList>
            <person name="Kaushik A."/>
        </authorList>
    </citation>
    <scope>NUCLEOTIDE SEQUENCE</scope>
    <source>
        <strain evidence="3">AG4-R118</strain>
        <strain evidence="2">AG4-RS23</strain>
    </source>
</reference>
<feature type="transmembrane region" description="Helical" evidence="1">
    <location>
        <begin position="453"/>
        <end position="472"/>
    </location>
</feature>
<evidence type="ECO:0000313" key="2">
    <source>
        <dbReference type="EMBL" id="CAE6451866.1"/>
    </source>
</evidence>
<keyword evidence="1" id="KW-0472">Membrane</keyword>
<evidence type="ECO:0000313" key="4">
    <source>
        <dbReference type="Proteomes" id="UP000663888"/>
    </source>
</evidence>
<feature type="transmembrane region" description="Helical" evidence="1">
    <location>
        <begin position="398"/>
        <end position="418"/>
    </location>
</feature>
<dbReference type="InterPro" id="IPR036322">
    <property type="entry name" value="WD40_repeat_dom_sf"/>
</dbReference>
<organism evidence="3 4">
    <name type="scientific">Rhizoctonia solani</name>
    <dbReference type="NCBI Taxonomy" id="456999"/>
    <lineage>
        <taxon>Eukaryota</taxon>
        <taxon>Fungi</taxon>
        <taxon>Dikarya</taxon>
        <taxon>Basidiomycota</taxon>
        <taxon>Agaricomycotina</taxon>
        <taxon>Agaricomycetes</taxon>
        <taxon>Cantharellales</taxon>
        <taxon>Ceratobasidiaceae</taxon>
        <taxon>Rhizoctonia</taxon>
    </lineage>
</organism>
<comment type="caution">
    <text evidence="3">The sequence shown here is derived from an EMBL/GenBank/DDBJ whole genome shotgun (WGS) entry which is preliminary data.</text>
</comment>
<keyword evidence="1" id="KW-1133">Transmembrane helix</keyword>
<name>A0A8H3C1S7_9AGAM</name>
<keyword evidence="1" id="KW-0812">Transmembrane</keyword>
<sequence length="543" mass="59970">MTANYTRQPVNTINFPFRDVWSISDRQRGLLTCTSISPSGVWVVSGSQNGSMLFLDYKAGSLVGILDLESHFYATAAVWRSDTTLVFGCSNGIVYHLDFEHKSKRPIGIRALIKPLRSPIRCIAFDTFRDMIAIGCDGEVWIYVRSVRSGDTSAEPWECVDHILAPCAGPASLVTALCFFGTALSCRHLFIGHAKAGWTIWISPRSYHRTPFMDGGKICTIGSATVPPSERFIAISTLDNSLVTYSLREGGLDIDTRAEADFCELTKYCPVLPIVSTSSDLVLKGTAVGAIEVLEPRTHSTASLHHAHNHIIRTLNAYGDRVVVGSSDMTDNSASSCLRCYTFSSAAEPRDWRRIDEAPGPIFEITLSSILPFSERMALYNPFGIFNILRVLRSNLRWKQGTVFAFLCFGILFFALALDPPSRTSSVSTTGVQLSDRRYHSEPSPRKPALSTLILWCASNLASRLSAWLIWLSQTAGWVAKIGGIGGLFLLKNIFFALNLLTRVVLLVPRLLKEALSEVPDVLADFICEMLRLHGFDDICPEL</sequence>
<dbReference type="Proteomes" id="UP000663888">
    <property type="component" value="Unassembled WGS sequence"/>
</dbReference>
<dbReference type="InterPro" id="IPR015943">
    <property type="entry name" value="WD40/YVTN_repeat-like_dom_sf"/>
</dbReference>
<protein>
    <submittedName>
        <fullName evidence="3">Uncharacterized protein</fullName>
    </submittedName>
</protein>